<sequence>MTHLALLRRQRGFSLIELMIAMVLGLLVAGGIISIFISTSASNRVQTQLARLQEEGRYAITRISGDISASNSQYCTNTGGNAHLGSGGVYLDGLRAATVYAAGNALMAAINDNTTPWGAGNYPAMPTAPYSLPAFLSMRGYDCTITACLPLDPSTVTFTNPLKGQSQNIGDRVLGSSILTMRYINPSAGWTIYPTGSATGSTVDINAADGSLKDINLKPIGSEPPITNVKANDLMMLANCSSGQIFAVTGQGSATLTPATVGSGSGSNFAVPSGQAGMAAPVLFDLNTDFQTVTYYLRVVQGSDGVSKTGALIRRVNGVDSDPIVTGIERLNFTYGVELPDGTTKFLAAKDVDASTSTTPGCSSQVMSADTTDRGCLWRAVKSIEIDLVMDGQVPLYTLTNNELQYTYAFDNKLSLTQPGSMGVTPAQQGFVNQLIRREFTALVSVRNYNP</sequence>
<dbReference type="PROSITE" id="PS00409">
    <property type="entry name" value="PROKAR_NTER_METHYL"/>
    <property type="match status" value="1"/>
</dbReference>
<comment type="caution">
    <text evidence="2">The sequence shown here is derived from an EMBL/GenBank/DDBJ whole genome shotgun (WGS) entry which is preliminary data.</text>
</comment>
<protein>
    <submittedName>
        <fullName evidence="2">Type IV pilus assembly protein PilW</fullName>
    </submittedName>
</protein>
<feature type="transmembrane region" description="Helical" evidence="1">
    <location>
        <begin position="12"/>
        <end position="37"/>
    </location>
</feature>
<keyword evidence="1" id="KW-0812">Transmembrane</keyword>
<dbReference type="NCBIfam" id="TIGR02532">
    <property type="entry name" value="IV_pilin_GFxxxE"/>
    <property type="match status" value="1"/>
</dbReference>
<gene>
    <name evidence="2" type="ORF">ABIC75_002110</name>
</gene>
<evidence type="ECO:0000313" key="2">
    <source>
        <dbReference type="EMBL" id="MET3652378.1"/>
    </source>
</evidence>
<accession>A0ABV2JU64</accession>
<evidence type="ECO:0000256" key="1">
    <source>
        <dbReference type="SAM" id="Phobius"/>
    </source>
</evidence>
<keyword evidence="1" id="KW-1133">Transmembrane helix</keyword>
<dbReference type="InterPro" id="IPR032092">
    <property type="entry name" value="PilW"/>
</dbReference>
<dbReference type="RefSeq" id="WP_354013795.1">
    <property type="nucleotide sequence ID" value="NZ_JBEPMU010000003.1"/>
</dbReference>
<organism evidence="2 3">
    <name type="scientific">Dyella japonica</name>
    <dbReference type="NCBI Taxonomy" id="231455"/>
    <lineage>
        <taxon>Bacteria</taxon>
        <taxon>Pseudomonadati</taxon>
        <taxon>Pseudomonadota</taxon>
        <taxon>Gammaproteobacteria</taxon>
        <taxon>Lysobacterales</taxon>
        <taxon>Rhodanobacteraceae</taxon>
        <taxon>Dyella</taxon>
    </lineage>
</organism>
<dbReference type="Pfam" id="PF07963">
    <property type="entry name" value="N_methyl"/>
    <property type="match status" value="1"/>
</dbReference>
<dbReference type="InterPro" id="IPR012902">
    <property type="entry name" value="N_methyl_site"/>
</dbReference>
<name>A0ABV2JU64_9GAMM</name>
<keyword evidence="3" id="KW-1185">Reference proteome</keyword>
<keyword evidence="1" id="KW-0472">Membrane</keyword>
<dbReference type="Pfam" id="PF16074">
    <property type="entry name" value="PilW"/>
    <property type="match status" value="1"/>
</dbReference>
<proteinExistence type="predicted"/>
<dbReference type="Proteomes" id="UP001549184">
    <property type="component" value="Unassembled WGS sequence"/>
</dbReference>
<reference evidence="2 3" key="1">
    <citation type="submission" date="2024-06" db="EMBL/GenBank/DDBJ databases">
        <title>Sorghum-associated microbial communities from plants grown in Nebraska, USA.</title>
        <authorList>
            <person name="Schachtman D."/>
        </authorList>
    </citation>
    <scope>NUCLEOTIDE SEQUENCE [LARGE SCALE GENOMIC DNA]</scope>
    <source>
        <strain evidence="2 3">1073</strain>
    </source>
</reference>
<evidence type="ECO:0000313" key="3">
    <source>
        <dbReference type="Proteomes" id="UP001549184"/>
    </source>
</evidence>
<dbReference type="EMBL" id="JBEPMU010000003">
    <property type="protein sequence ID" value="MET3652378.1"/>
    <property type="molecule type" value="Genomic_DNA"/>
</dbReference>